<dbReference type="Proteomes" id="UP000003175">
    <property type="component" value="Unassembled WGS sequence"/>
</dbReference>
<evidence type="ECO:0000313" key="2">
    <source>
        <dbReference type="Proteomes" id="UP000003175"/>
    </source>
</evidence>
<keyword evidence="2" id="KW-1185">Reference proteome</keyword>
<accession>A0ABN0DPB6</accession>
<feature type="non-terminal residue" evidence="1">
    <location>
        <position position="1"/>
    </location>
</feature>
<comment type="caution">
    <text evidence="1">The sequence shown here is derived from an EMBL/GenBank/DDBJ whole genome shotgun (WGS) entry which is preliminary data.</text>
</comment>
<dbReference type="EMBL" id="ADGH01000014">
    <property type="protein sequence ID" value="EHG24315.1"/>
    <property type="molecule type" value="Genomic_DNA"/>
</dbReference>
<proteinExistence type="predicted"/>
<dbReference type="InterPro" id="IPR025157">
    <property type="entry name" value="Hemagglutinin_rpt"/>
</dbReference>
<protein>
    <submittedName>
        <fullName evidence="1">Uncharacterized protein</fullName>
    </submittedName>
</protein>
<dbReference type="Pfam" id="PF13332">
    <property type="entry name" value="Fil_haemagg_2"/>
    <property type="match status" value="2"/>
</dbReference>
<evidence type="ECO:0000313" key="1">
    <source>
        <dbReference type="EMBL" id="EHG24315.1"/>
    </source>
</evidence>
<gene>
    <name evidence="1" type="ORF">HMPREF9432_01446</name>
</gene>
<dbReference type="RefSeq" id="WP_006696692.1">
    <property type="nucleotide sequence ID" value="NZ_JH376860.1"/>
</dbReference>
<reference evidence="1 2" key="1">
    <citation type="submission" date="2011-08" db="EMBL/GenBank/DDBJ databases">
        <title>The Genome Sequence of Selenomonas noxia F0398.</title>
        <authorList>
            <consortium name="The Broad Institute Genome Sequencing Platform"/>
            <person name="Earl A."/>
            <person name="Ward D."/>
            <person name="Feldgarden M."/>
            <person name="Gevers D."/>
            <person name="Izard J."/>
            <person name="Ganesan A."/>
            <person name="Blanton J.M."/>
            <person name="Baranova O.V."/>
            <person name="Tanner A.C."/>
            <person name="Dewhirst F.E."/>
            <person name="Young S.K."/>
            <person name="Zeng Q."/>
            <person name="Gargeya S."/>
            <person name="Fitzgerald M."/>
            <person name="Haas B."/>
            <person name="Abouelleil A."/>
            <person name="Alvarado L."/>
            <person name="Arachchi H.M."/>
            <person name="Berlin A."/>
            <person name="Brown A."/>
            <person name="Chapman S.B."/>
            <person name="Chen Z."/>
            <person name="Dunbar C."/>
            <person name="Freedman E."/>
            <person name="Gearin G."/>
            <person name="Gellesch M."/>
            <person name="Goldberg J."/>
            <person name="Griggs A."/>
            <person name="Gujja S."/>
            <person name="Heiman D."/>
            <person name="Howarth C."/>
            <person name="Larson L."/>
            <person name="Lui A."/>
            <person name="MacDonald P.J.P."/>
            <person name="Montmayeur A."/>
            <person name="Murphy C."/>
            <person name="Neiman D."/>
            <person name="Pearson M."/>
            <person name="Priest M."/>
            <person name="Roberts A."/>
            <person name="Saif S."/>
            <person name="Shea T."/>
            <person name="Shenoy N."/>
            <person name="Sisk P."/>
            <person name="Stolte C."/>
            <person name="Sykes S."/>
            <person name="Wortman J."/>
            <person name="Nusbaum C."/>
            <person name="Birren B."/>
        </authorList>
    </citation>
    <scope>NUCLEOTIDE SEQUENCE [LARGE SCALE GENOMIC DNA]</scope>
    <source>
        <strain evidence="1 2">F0398</strain>
    </source>
</reference>
<organism evidence="1 2">
    <name type="scientific">Selenomonas noxia F0398</name>
    <dbReference type="NCBI Taxonomy" id="702437"/>
    <lineage>
        <taxon>Bacteria</taxon>
        <taxon>Bacillati</taxon>
        <taxon>Bacillota</taxon>
        <taxon>Negativicutes</taxon>
        <taxon>Selenomonadales</taxon>
        <taxon>Selenomonadaceae</taxon>
        <taxon>Selenomonas</taxon>
    </lineage>
</organism>
<name>A0ABN0DPB6_9FIRM</name>
<sequence length="1005" mass="109462">TRNLTLSSAENYARLDHYKEVKKSGIFSSGGLGFTIGTQRTKTDHDREATTQQGTNIAALGGNVSLTAGETAHLTSANVLAGKEASVTAKETTIDGRENVYRESYTKEVKTSGLTVSFGHGLIDLGQEFYAPLKRIGEVEDDRLKAAYAWRTGRLIHDYFGKKALALHKSYTPSLNLSLGSSSSYNRSENVTREYAGSMIRAGELANLTAAERDLTVKGSTVESKDVSLAAKGNVRLEAGENTSVTTTANKYSSASVGASFGINGLSDISIDVNRAKGNSKETYTSYTPALIRAEENAVITSGKDTNIIGSKVQGDKVTARIGGNLNIETLQEKETYEEQNTSAGFGISWNVNQTKKETTDTNGDTKIETLRSFSKPTFSGSWNKGNIDSHYRSARDQAGFFAGSKGFDIYVEKNTDLKGGVIASEASADKNRLSTGTLSFSDLHNEADYSASSFETGLTTTTKYKIENNELRPHNTLTITPIPGITISNNASTTTQSAIAPGTVIVHAGDSDALNKVLRSTENTLNALDQIFSREDVNEQKELAETFSRLLNQEIGDFSQRMQERAKAPEERKKWAEGSINITLLRALGSGIAASFGGKDALSGATGSIVHDLFAKEIAKIPDDNLQLLATAFIAGATAKLLNRDARTSAETAVYAVHYNAHGHRRRFDGEVVYRDGKYYRYDKASGNEDEIEKPEEGMYIWKDDEDGSGNGQDYKIVSTDVSPDGLLKIDGDYTSIELDQNGKVVFIGGNSKLREELNLHPVSSDVSSKTQPFQGKKLRFIDGYWQGIKDGGSEYVDDLKEMVQNPFDIAINLVDLIKAVKEDPTLASEIGEAKLNEWSDIVHNVVHGSQVERGRELGHLTVNILSILIPAGNVGKVAKLSKLSKWASVFKNAEKTTLLHIPQVGNKLEYVFGKATGNLHNIQRSVDLQRKVNSIGIYDNENGRKIILDALSRTLNDKTSIKESLRDGRTLRESLLVGPQGVLKMETIWDGEKLITVKILGSK</sequence>